<keyword evidence="1" id="KW-0378">Hydrolase</keyword>
<dbReference type="GO" id="GO:0000723">
    <property type="term" value="P:telomere maintenance"/>
    <property type="evidence" value="ECO:0007669"/>
    <property type="project" value="InterPro"/>
</dbReference>
<feature type="domain" description="Helitron helicase-like" evidence="3">
    <location>
        <begin position="1"/>
        <end position="88"/>
    </location>
</feature>
<comment type="caution">
    <text evidence="5">The sequence shown here is derived from an EMBL/GenBank/DDBJ whole genome shotgun (WGS) entry which is preliminary data.</text>
</comment>
<evidence type="ECO:0000313" key="6">
    <source>
        <dbReference type="Proteomes" id="UP000646827"/>
    </source>
</evidence>
<dbReference type="EMBL" id="JAEPRB010001077">
    <property type="protein sequence ID" value="KAG2208185.1"/>
    <property type="molecule type" value="Genomic_DNA"/>
</dbReference>
<proteinExistence type="inferred from homology"/>
<dbReference type="InterPro" id="IPR010285">
    <property type="entry name" value="DNA_helicase_pif1-like_DEAD"/>
</dbReference>
<dbReference type="Pfam" id="PF14214">
    <property type="entry name" value="Helitron_like_N"/>
    <property type="match status" value="1"/>
</dbReference>
<keyword evidence="1" id="KW-0233">DNA recombination</keyword>
<dbReference type="GO" id="GO:0016787">
    <property type="term" value="F:hydrolase activity"/>
    <property type="evidence" value="ECO:0007669"/>
    <property type="project" value="UniProtKB-KW"/>
</dbReference>
<evidence type="ECO:0000259" key="2">
    <source>
        <dbReference type="Pfam" id="PF05970"/>
    </source>
</evidence>
<dbReference type="GO" id="GO:0005524">
    <property type="term" value="F:ATP binding"/>
    <property type="evidence" value="ECO:0007669"/>
    <property type="project" value="UniProtKB-KW"/>
</dbReference>
<dbReference type="Pfam" id="PF21530">
    <property type="entry name" value="Pif1_2B_dom"/>
    <property type="match status" value="1"/>
</dbReference>
<evidence type="ECO:0000256" key="1">
    <source>
        <dbReference type="RuleBase" id="RU363044"/>
    </source>
</evidence>
<dbReference type="InterPro" id="IPR025476">
    <property type="entry name" value="Helitron_helicase-like"/>
</dbReference>
<keyword evidence="1" id="KW-0067">ATP-binding</keyword>
<dbReference type="PANTHER" id="PTHR10492:SF57">
    <property type="entry name" value="ATP-DEPENDENT DNA HELICASE"/>
    <property type="match status" value="1"/>
</dbReference>
<comment type="similarity">
    <text evidence="1">Belongs to the helicase family.</text>
</comment>
<reference evidence="5 6" key="1">
    <citation type="submission" date="2020-12" db="EMBL/GenBank/DDBJ databases">
        <title>Metabolic potential, ecology and presence of endohyphal bacteria is reflected in genomic diversity of Mucoromycotina.</title>
        <authorList>
            <person name="Muszewska A."/>
            <person name="Okrasinska A."/>
            <person name="Steczkiewicz K."/>
            <person name="Drgas O."/>
            <person name="Orlowska M."/>
            <person name="Perlinska-Lenart U."/>
            <person name="Aleksandrzak-Piekarczyk T."/>
            <person name="Szatraj K."/>
            <person name="Zielenkiewicz U."/>
            <person name="Pilsyk S."/>
            <person name="Malc E."/>
            <person name="Mieczkowski P."/>
            <person name="Kruszewska J.S."/>
            <person name="Biernat P."/>
            <person name="Pawlowska J."/>
        </authorList>
    </citation>
    <scope>NUCLEOTIDE SEQUENCE [LARGE SCALE GENOMIC DNA]</scope>
    <source>
        <strain evidence="5 6">CBS 142.35</strain>
    </source>
</reference>
<feature type="domain" description="DNA helicase Pif1-like 2B" evidence="4">
    <location>
        <begin position="853"/>
        <end position="896"/>
    </location>
</feature>
<name>A0A8H7RD75_9FUNG</name>
<feature type="domain" description="DNA helicase Pif1-like DEAD-box helicase" evidence="2">
    <location>
        <begin position="563"/>
        <end position="756"/>
    </location>
</feature>
<dbReference type="SUPFAM" id="SSF52540">
    <property type="entry name" value="P-loop containing nucleoside triphosphate hydrolases"/>
    <property type="match status" value="2"/>
</dbReference>
<evidence type="ECO:0000259" key="4">
    <source>
        <dbReference type="Pfam" id="PF21530"/>
    </source>
</evidence>
<evidence type="ECO:0000259" key="3">
    <source>
        <dbReference type="Pfam" id="PF14214"/>
    </source>
</evidence>
<keyword evidence="1" id="KW-0547">Nucleotide-binding</keyword>
<comment type="catalytic activity">
    <reaction evidence="1">
        <text>ATP + H2O = ADP + phosphate + H(+)</text>
        <dbReference type="Rhea" id="RHEA:13065"/>
        <dbReference type="ChEBI" id="CHEBI:15377"/>
        <dbReference type="ChEBI" id="CHEBI:15378"/>
        <dbReference type="ChEBI" id="CHEBI:30616"/>
        <dbReference type="ChEBI" id="CHEBI:43474"/>
        <dbReference type="ChEBI" id="CHEBI:456216"/>
        <dbReference type="EC" id="5.6.2.3"/>
    </reaction>
</comment>
<organism evidence="5 6">
    <name type="scientific">Circinella minor</name>
    <dbReference type="NCBI Taxonomy" id="1195481"/>
    <lineage>
        <taxon>Eukaryota</taxon>
        <taxon>Fungi</taxon>
        <taxon>Fungi incertae sedis</taxon>
        <taxon>Mucoromycota</taxon>
        <taxon>Mucoromycotina</taxon>
        <taxon>Mucoromycetes</taxon>
        <taxon>Mucorales</taxon>
        <taxon>Lichtheimiaceae</taxon>
        <taxon>Circinella</taxon>
    </lineage>
</organism>
<dbReference type="PANTHER" id="PTHR10492">
    <property type="match status" value="1"/>
</dbReference>
<accession>A0A8H7RD75</accession>
<dbReference type="Pfam" id="PF05970">
    <property type="entry name" value="PIF1"/>
    <property type="match status" value="1"/>
</dbReference>
<dbReference type="Proteomes" id="UP000646827">
    <property type="component" value="Unassembled WGS sequence"/>
</dbReference>
<protein>
    <recommendedName>
        <fullName evidence="1">ATP-dependent DNA helicase</fullName>
        <ecNumber evidence="1">5.6.2.3</ecNumber>
    </recommendedName>
</protein>
<dbReference type="GO" id="GO:0006310">
    <property type="term" value="P:DNA recombination"/>
    <property type="evidence" value="ECO:0007669"/>
    <property type="project" value="UniProtKB-KW"/>
</dbReference>
<keyword evidence="6" id="KW-1185">Reference proteome</keyword>
<dbReference type="Gene3D" id="3.40.50.300">
    <property type="entry name" value="P-loop containing nucleotide triphosphate hydrolases"/>
    <property type="match status" value="1"/>
</dbReference>
<dbReference type="InterPro" id="IPR049163">
    <property type="entry name" value="Pif1-like_2B_dom"/>
</dbReference>
<keyword evidence="1" id="KW-0234">DNA repair</keyword>
<sequence length="943" mass="107071">MAIVRHYGKPDLFITITCNPEWPEIREALASNRQQAGDRPDLVTCVFSEKVKAIMTDLKDNNVLGKVLTWVMVIEFQKRGLPHAHIVLILDENSKIRTAEDVDNIVSAEIPDPQRYPQAYATVTRNIIHTPCGARLNNQAARCMTNGACSKKYPKPFANETRFDENGNITYRRQNMPDRTIDTTINRANYQIGNQWVVPYNLYLTTKYNSHINVEICASNKAVKYLYKYIYKGSDRAHVTIGTTQNATTQINNTAQNARDEDNIESQDEIESFLNVRYVSAAESCWRIFQKDMQDHFPSVKRLDIHLLLEEPVYFDADANVRDLQRSARNRRSTLTDWFALNQRDHEAQQYLYSDIHSEYPRDLEKYSLRLLLLHVPGAISFEDLRTYQDVEYPDFKAAARARGLLQDDNEWDRCFAEAVEITTSASRLRDLFGVILAFCNILSPRHLWDTYRDDIAADFLENRRRQLQLESGQQHVELLEEDIAAAHLRALEELASLLPQYRRSLAEFTDMPQLPLQEQGTRQHTYDRLLEEETRHNRVPLGNNVRLIQAIEDSQDASIPVPENGRFFFLDGPGGTGKTFVYNALLANVRSNGGIAIPVASSGIAATLLRGGRTAHSRFGLPLDLNADTIYNIRINSAQAQILSESKLIIWDEAPMCHKFAFEAVDRLLREIMSINDQQLLHVPFGGKPVVIGGDFRQTLPIVTKGTKADFLNASLTNSYLFQNNIVHQLRSDPAVATQLQQFAEYLLRIGEGREPGITIPDSDAVTIDLPHESCITSSSLTSVVRAAYPNLEENYNNCDYMTDCAILAPYNDDVHELNNAAHSIFPGESYKYLSSDTIADSEAFAATHPPEYLNTISLSNYPPHQLSLKLHQPVMLLRNSNPQKGLCNGTRLICRNFLPHVIEAEISQGDFAGEIVYIPRITLYSKDNDLPFKLCRRQFPV</sequence>
<evidence type="ECO:0000313" key="5">
    <source>
        <dbReference type="EMBL" id="KAG2208185.1"/>
    </source>
</evidence>
<keyword evidence="1" id="KW-0227">DNA damage</keyword>
<dbReference type="GO" id="GO:0043139">
    <property type="term" value="F:5'-3' DNA helicase activity"/>
    <property type="evidence" value="ECO:0007669"/>
    <property type="project" value="UniProtKB-EC"/>
</dbReference>
<dbReference type="GO" id="GO:0006281">
    <property type="term" value="P:DNA repair"/>
    <property type="evidence" value="ECO:0007669"/>
    <property type="project" value="UniProtKB-KW"/>
</dbReference>
<gene>
    <name evidence="5" type="ORF">INT45_001998</name>
</gene>
<dbReference type="EC" id="5.6.2.3" evidence="1"/>
<feature type="non-terminal residue" evidence="5">
    <location>
        <position position="1"/>
    </location>
</feature>
<dbReference type="AlphaFoldDB" id="A0A8H7RD75"/>
<dbReference type="OrthoDB" id="1075553at2759"/>
<keyword evidence="1" id="KW-0347">Helicase</keyword>
<dbReference type="InterPro" id="IPR027417">
    <property type="entry name" value="P-loop_NTPase"/>
</dbReference>
<comment type="cofactor">
    <cofactor evidence="1">
        <name>Mg(2+)</name>
        <dbReference type="ChEBI" id="CHEBI:18420"/>
    </cofactor>
</comment>